<accession>A0AAD1U7K0</accession>
<evidence type="ECO:0000256" key="1">
    <source>
        <dbReference type="SAM" id="Phobius"/>
    </source>
</evidence>
<feature type="transmembrane region" description="Helical" evidence="1">
    <location>
        <begin position="1436"/>
        <end position="1462"/>
    </location>
</feature>
<evidence type="ECO:0000313" key="2">
    <source>
        <dbReference type="EMBL" id="CAI2360413.1"/>
    </source>
</evidence>
<feature type="transmembrane region" description="Helical" evidence="1">
    <location>
        <begin position="1501"/>
        <end position="1524"/>
    </location>
</feature>
<feature type="transmembrane region" description="Helical" evidence="1">
    <location>
        <begin position="1570"/>
        <end position="1593"/>
    </location>
</feature>
<organism evidence="2 3">
    <name type="scientific">Euplotes crassus</name>
    <dbReference type="NCBI Taxonomy" id="5936"/>
    <lineage>
        <taxon>Eukaryota</taxon>
        <taxon>Sar</taxon>
        <taxon>Alveolata</taxon>
        <taxon>Ciliophora</taxon>
        <taxon>Intramacronucleata</taxon>
        <taxon>Spirotrichea</taxon>
        <taxon>Hypotrichia</taxon>
        <taxon>Euplotida</taxon>
        <taxon>Euplotidae</taxon>
        <taxon>Moneuplotes</taxon>
    </lineage>
</organism>
<dbReference type="PANTHER" id="PTHR11319:SF35">
    <property type="entry name" value="OUTER MEMBRANE PROTEIN PMPC-RELATED"/>
    <property type="match status" value="1"/>
</dbReference>
<sequence>MNFMNQQKKSCNGSNIFCREEWNTLNYNSLYYNGDIEGHFSDFYKNEKFSNNYKLYQEEHISSILWLCTEITQRPSHRITFIKSVYPKISLGSPPYVFGFLYSYLPGNHTIFDVDCGGLPVSENVEVCLAFGYYPTCIPDDGLLQNYEFDSIYADGRLQNAGIGNVIVVPVISFAVPYRPIEIQMTNFKFMNITQHWTWGLFYLYSIGLEKGEISNFIFHNCTCDLFLMEILTIKDLKIHNLTFEDSLNHKAELAKITANGNIIMEDVTLRNFSNIGAYNAPLFSLSFPNTSSIILKDLSFQNLELAAVPLFYITAPPVMMTVKNFMFKDCSTSEGQSLLNFLYINSISISNVTLENVNPINSFGSAEKVIRIGSLNYEEMQIAEISDISIMNSSMSFFGIGSLTTFSNSDRYITFNNIKYSGCTFPSPRTLVSTDRFVGSLNLHIQFSQLTFENVKFATSGVLIELKHQLPTVVNFSYCSISGANSGSIEAEGRKISNDLDTKFKFMNSTFSNVTLSSTPFISTSQNLVYEIQNSSFTEFTLMGLIAGIFRASDRSVITIEDSVFQNNSAVLATIFKAETEASIICTNCTISNNFGITNGVFEIESGAVLKILQSAIYENYAIQYPVGAFLSAFTPSIISNTQIYSNSAVFETDLAVELSPSCIRLCFLNDLIKSYLANFEFATITQTDTLIQVLLAEVHIINNTKIYNSTSAVYSFSSVLIMEDSFLFGIDFTNSPINLVSTVATLNNLTIADCTKLPSQDEHAFIQVTSGTLISSGLKVSSTNFRVSQLSFSSCMMNNTQFTDVINDNGLIGCLKCQDFELDTLLLENSYSTSFPLLILQETLNVELKNIKLSGYQYRLAQFSSSSVILIQNLEVSGGKQALEFTNSNLLKMKNCSFSNNEETGTSRSGAIQILNSKINIEDTVFRNNSADSGGAITFECTSMANCELNIENSKFLENSARASGGAIYYNYNYPRIKNTAFSNNSANYGPNFASYPAKIGLANSSQGNDIILNNVGSGITIDQTLELAIFDIDNQIMNLDNSSQIIILPKNSSEANTKGFNILSVDQGIAQFDNFAAIIRDNKRSSNFTLSSKSINTAKAQEVLGSLFSQKDLQINFRDCQPGERIVGDECYVCATGTYSLEWNATKCVDCGLDADCLGGNQVSVKSGHWRRSKNSTKIVECIVKEACQGGFVDVTKDNQTSNSKNIHPVNCAEGYSGNLCSQCVVTQDAKYERINDYECQKCPEQIWNAIQVVFTLLLVLLFYITLVVINVRKTDESELSVLLRILTNYLQIITVSASMTNDYPAGLIALTVPIKLFGGSTDALLSFDCFIEDSEANSMFNSNSIFKLFLMTFLPIILFFIIAVMWVIIKWVKPAWCTNIKRALVISFITVVFVLHPKLTEKSISLFKCIEIDEGYKVARIDTNLECFSPTHLKWCIIVGAPIILVWVIACPLIAYIVIFRERKKTNSKIMEYFLIIYQGLKPEVMYWEFVNTMKKVVISLFLLFELKVAINLSLIVLLLTARFQIKIKPYKNLENNKIEFLSTMGGATLIIGALVYSRYEQHDALNVIVFVAILMINCKFIIEWLILLMQLYQEKNKFAHTIVVFFSKIMCKRAKIKQQCEDGSNQIYKKTEKEKQEKDEKSTCVKKKLYKKSKSIKKRKKANKMGTKRRIQNTTNTNLRDFEIDEQGTNSLLCFHRLLIESQQSPKTIEWQVKVQI</sequence>
<dbReference type="SUPFAM" id="SSF51126">
    <property type="entry name" value="Pectin lyase-like"/>
    <property type="match status" value="3"/>
</dbReference>
<evidence type="ECO:0000313" key="3">
    <source>
        <dbReference type="Proteomes" id="UP001295684"/>
    </source>
</evidence>
<dbReference type="EMBL" id="CAMPGE010001617">
    <property type="protein sequence ID" value="CAI2360413.1"/>
    <property type="molecule type" value="Genomic_DNA"/>
</dbReference>
<dbReference type="PANTHER" id="PTHR11319">
    <property type="entry name" value="G PROTEIN-COUPLED RECEPTOR-RELATED"/>
    <property type="match status" value="1"/>
</dbReference>
<feature type="transmembrane region" description="Helical" evidence="1">
    <location>
        <begin position="1352"/>
        <end position="1372"/>
    </location>
</feature>
<feature type="transmembrane region" description="Helical" evidence="1">
    <location>
        <begin position="1384"/>
        <end position="1401"/>
    </location>
</feature>
<feature type="transmembrane region" description="Helical" evidence="1">
    <location>
        <begin position="1250"/>
        <end position="1273"/>
    </location>
</feature>
<keyword evidence="1" id="KW-1133">Transmembrane helix</keyword>
<dbReference type="Proteomes" id="UP001295684">
    <property type="component" value="Unassembled WGS sequence"/>
</dbReference>
<proteinExistence type="predicted"/>
<gene>
    <name evidence="2" type="ORF">ECRASSUSDP1_LOCUS1715</name>
</gene>
<keyword evidence="1" id="KW-0812">Transmembrane</keyword>
<comment type="caution">
    <text evidence="2">The sequence shown here is derived from an EMBL/GenBank/DDBJ whole genome shotgun (WGS) entry which is preliminary data.</text>
</comment>
<dbReference type="InterPro" id="IPR011050">
    <property type="entry name" value="Pectin_lyase_fold/virulence"/>
</dbReference>
<reference evidence="2" key="1">
    <citation type="submission" date="2023-07" db="EMBL/GenBank/DDBJ databases">
        <authorList>
            <consortium name="AG Swart"/>
            <person name="Singh M."/>
            <person name="Singh A."/>
            <person name="Seah K."/>
            <person name="Emmerich C."/>
        </authorList>
    </citation>
    <scope>NUCLEOTIDE SEQUENCE</scope>
    <source>
        <strain evidence="2">DP1</strain>
    </source>
</reference>
<feature type="transmembrane region" description="Helical" evidence="1">
    <location>
        <begin position="1545"/>
        <end position="1564"/>
    </location>
</feature>
<protein>
    <submittedName>
        <fullName evidence="2">Uncharacterized protein</fullName>
    </submittedName>
</protein>
<keyword evidence="1" id="KW-0472">Membrane</keyword>
<keyword evidence="3" id="KW-1185">Reference proteome</keyword>
<name>A0AAD1U7K0_EUPCR</name>